<evidence type="ECO:0000313" key="9">
    <source>
        <dbReference type="Proteomes" id="UP000640274"/>
    </source>
</evidence>
<keyword evidence="3" id="KW-1003">Cell membrane</keyword>
<dbReference type="GO" id="GO:0005886">
    <property type="term" value="C:plasma membrane"/>
    <property type="evidence" value="ECO:0007669"/>
    <property type="project" value="UniProtKB-SubCell"/>
</dbReference>
<evidence type="ECO:0000256" key="7">
    <source>
        <dbReference type="SAM" id="Phobius"/>
    </source>
</evidence>
<dbReference type="Pfam" id="PF07690">
    <property type="entry name" value="MFS_1"/>
    <property type="match status" value="1"/>
</dbReference>
<feature type="transmembrane region" description="Helical" evidence="7">
    <location>
        <begin position="73"/>
        <end position="89"/>
    </location>
</feature>
<name>A0A934J6W0_9BACL</name>
<dbReference type="Gene3D" id="1.20.1250.20">
    <property type="entry name" value="MFS general substrate transporter like domains"/>
    <property type="match status" value="1"/>
</dbReference>
<dbReference type="GO" id="GO:0022857">
    <property type="term" value="F:transmembrane transporter activity"/>
    <property type="evidence" value="ECO:0007669"/>
    <property type="project" value="InterPro"/>
</dbReference>
<dbReference type="InterPro" id="IPR036259">
    <property type="entry name" value="MFS_trans_sf"/>
</dbReference>
<evidence type="ECO:0000313" key="8">
    <source>
        <dbReference type="EMBL" id="MBJ6362839.1"/>
    </source>
</evidence>
<dbReference type="AlphaFoldDB" id="A0A934J6W0"/>
<accession>A0A934J6W0</accession>
<feature type="transmembrane region" description="Helical" evidence="7">
    <location>
        <begin position="280"/>
        <end position="303"/>
    </location>
</feature>
<organism evidence="8 9">
    <name type="scientific">Paenibacillus roseus</name>
    <dbReference type="NCBI Taxonomy" id="2798579"/>
    <lineage>
        <taxon>Bacteria</taxon>
        <taxon>Bacillati</taxon>
        <taxon>Bacillota</taxon>
        <taxon>Bacilli</taxon>
        <taxon>Bacillales</taxon>
        <taxon>Paenibacillaceae</taxon>
        <taxon>Paenibacillus</taxon>
    </lineage>
</organism>
<keyword evidence="2" id="KW-0813">Transport</keyword>
<gene>
    <name evidence="8" type="ORF">JFN88_16600</name>
</gene>
<evidence type="ECO:0000256" key="5">
    <source>
        <dbReference type="ARBA" id="ARBA00022989"/>
    </source>
</evidence>
<keyword evidence="9" id="KW-1185">Reference proteome</keyword>
<dbReference type="CDD" id="cd06173">
    <property type="entry name" value="MFS_MefA_like"/>
    <property type="match status" value="1"/>
</dbReference>
<dbReference type="PANTHER" id="PTHR43266:SF2">
    <property type="entry name" value="MAJOR FACILITATOR SUPERFAMILY (MFS) PROFILE DOMAIN-CONTAINING PROTEIN"/>
    <property type="match status" value="1"/>
</dbReference>
<feature type="transmembrane region" description="Helical" evidence="7">
    <location>
        <begin position="193"/>
        <end position="220"/>
    </location>
</feature>
<feature type="transmembrane region" description="Helical" evidence="7">
    <location>
        <begin position="46"/>
        <end position="67"/>
    </location>
</feature>
<dbReference type="PANTHER" id="PTHR43266">
    <property type="entry name" value="MACROLIDE-EFFLUX PROTEIN"/>
    <property type="match status" value="1"/>
</dbReference>
<sequence length="381" mass="42748">MMVLPLMILERTGSIFQVSLVFILTQVPVFLSFLSGLMRRYFQARTLIIVYDIVRFFILMIVSLFIYLDYSMILVYLMIFLFNIFSTLFRPTRMEFITYIVDKESLQKFNSLDRTFESAAYAIGFGIGGYAFFYLPLHLIFLLDSIPFLLAGIALYLLKTHNAANKDEPLTPQVKTSFWSTAKFINKHRLLSFLVYGEALAGLAFGIFMSLFVVYCINYLGASSIVAGHSEMILAFAATTAGILLSINIIKLSDKTLGPIGYLGMGVAMVLLGFNKSIWLTFLFVALIGIFNMFYSIAIRTLLQKNSRQEELIHVFAFESILSRAALIIGSGLAGIALDVTSLTVNWAILFSGVILILVSIKAFQVLYFGNTKLQEQDVSV</sequence>
<keyword evidence="5 7" id="KW-1133">Transmembrane helix</keyword>
<protein>
    <submittedName>
        <fullName evidence="8">MFS transporter</fullName>
    </submittedName>
</protein>
<comment type="caution">
    <text evidence="8">The sequence shown here is derived from an EMBL/GenBank/DDBJ whole genome shotgun (WGS) entry which is preliminary data.</text>
</comment>
<keyword evidence="6 7" id="KW-0472">Membrane</keyword>
<dbReference type="EMBL" id="JAELUP010000097">
    <property type="protein sequence ID" value="MBJ6362839.1"/>
    <property type="molecule type" value="Genomic_DNA"/>
</dbReference>
<evidence type="ECO:0000256" key="3">
    <source>
        <dbReference type="ARBA" id="ARBA00022475"/>
    </source>
</evidence>
<proteinExistence type="predicted"/>
<dbReference type="Proteomes" id="UP000640274">
    <property type="component" value="Unassembled WGS sequence"/>
</dbReference>
<dbReference type="SUPFAM" id="SSF103473">
    <property type="entry name" value="MFS general substrate transporter"/>
    <property type="match status" value="1"/>
</dbReference>
<evidence type="ECO:0000256" key="4">
    <source>
        <dbReference type="ARBA" id="ARBA00022692"/>
    </source>
</evidence>
<evidence type="ECO:0000256" key="1">
    <source>
        <dbReference type="ARBA" id="ARBA00004651"/>
    </source>
</evidence>
<feature type="transmembrane region" description="Helical" evidence="7">
    <location>
        <begin position="257"/>
        <end position="274"/>
    </location>
</feature>
<comment type="subcellular location">
    <subcellularLocation>
        <location evidence="1">Cell membrane</location>
        <topology evidence="1">Multi-pass membrane protein</topology>
    </subcellularLocation>
</comment>
<feature type="transmembrane region" description="Helical" evidence="7">
    <location>
        <begin position="139"/>
        <end position="158"/>
    </location>
</feature>
<reference evidence="8" key="1">
    <citation type="submission" date="2020-12" db="EMBL/GenBank/DDBJ databases">
        <authorList>
            <person name="Huq M.A."/>
        </authorList>
    </citation>
    <scope>NUCLEOTIDE SEQUENCE</scope>
    <source>
        <strain evidence="8">MAHUQ-46</strain>
    </source>
</reference>
<feature type="transmembrane region" description="Helical" evidence="7">
    <location>
        <begin position="315"/>
        <end position="338"/>
    </location>
</feature>
<feature type="transmembrane region" description="Helical" evidence="7">
    <location>
        <begin position="232"/>
        <end position="250"/>
    </location>
</feature>
<evidence type="ECO:0000256" key="6">
    <source>
        <dbReference type="ARBA" id="ARBA00023136"/>
    </source>
</evidence>
<feature type="transmembrane region" description="Helical" evidence="7">
    <location>
        <begin position="115"/>
        <end position="133"/>
    </location>
</feature>
<feature type="transmembrane region" description="Helical" evidence="7">
    <location>
        <begin position="344"/>
        <end position="364"/>
    </location>
</feature>
<feature type="transmembrane region" description="Helical" evidence="7">
    <location>
        <begin position="15"/>
        <end position="34"/>
    </location>
</feature>
<dbReference type="InterPro" id="IPR011701">
    <property type="entry name" value="MFS"/>
</dbReference>
<keyword evidence="4 7" id="KW-0812">Transmembrane</keyword>
<evidence type="ECO:0000256" key="2">
    <source>
        <dbReference type="ARBA" id="ARBA00022448"/>
    </source>
</evidence>